<sequence length="161" mass="17289">MSIAALTTIFTPPASCIASENIWWIWKSTALDTTTQSLIWHQLGPPSASDCFPPSYTPGSTAYYTPGRCPSGYTAAQTIVSSAGTVTETVQTCCPAPYRFRARETDAVISNGFEYQSELLCWSQFQGATSMPITKSSAGTAEQEDFSFGTDATLHAYGVVV</sequence>
<dbReference type="AlphaFoldDB" id="A0A9P4R1E0"/>
<name>A0A9P4R1E0_9PLEO</name>
<organism evidence="1 2">
    <name type="scientific">Polyplosphaeria fusca</name>
    <dbReference type="NCBI Taxonomy" id="682080"/>
    <lineage>
        <taxon>Eukaryota</taxon>
        <taxon>Fungi</taxon>
        <taxon>Dikarya</taxon>
        <taxon>Ascomycota</taxon>
        <taxon>Pezizomycotina</taxon>
        <taxon>Dothideomycetes</taxon>
        <taxon>Pleosporomycetidae</taxon>
        <taxon>Pleosporales</taxon>
        <taxon>Tetraplosphaeriaceae</taxon>
        <taxon>Polyplosphaeria</taxon>
    </lineage>
</organism>
<dbReference type="EMBL" id="ML996114">
    <property type="protein sequence ID" value="KAF2737628.1"/>
    <property type="molecule type" value="Genomic_DNA"/>
</dbReference>
<accession>A0A9P4R1E0</accession>
<proteinExistence type="predicted"/>
<evidence type="ECO:0000313" key="1">
    <source>
        <dbReference type="EMBL" id="KAF2737628.1"/>
    </source>
</evidence>
<dbReference type="OrthoDB" id="4770059at2759"/>
<reference evidence="1" key="1">
    <citation type="journal article" date="2020" name="Stud. Mycol.">
        <title>101 Dothideomycetes genomes: a test case for predicting lifestyles and emergence of pathogens.</title>
        <authorList>
            <person name="Haridas S."/>
            <person name="Albert R."/>
            <person name="Binder M."/>
            <person name="Bloem J."/>
            <person name="Labutti K."/>
            <person name="Salamov A."/>
            <person name="Andreopoulos B."/>
            <person name="Baker S."/>
            <person name="Barry K."/>
            <person name="Bills G."/>
            <person name="Bluhm B."/>
            <person name="Cannon C."/>
            <person name="Castanera R."/>
            <person name="Culley D."/>
            <person name="Daum C."/>
            <person name="Ezra D."/>
            <person name="Gonzalez J."/>
            <person name="Henrissat B."/>
            <person name="Kuo A."/>
            <person name="Liang C."/>
            <person name="Lipzen A."/>
            <person name="Lutzoni F."/>
            <person name="Magnuson J."/>
            <person name="Mondo S."/>
            <person name="Nolan M."/>
            <person name="Ohm R."/>
            <person name="Pangilinan J."/>
            <person name="Park H.-J."/>
            <person name="Ramirez L."/>
            <person name="Alfaro M."/>
            <person name="Sun H."/>
            <person name="Tritt A."/>
            <person name="Yoshinaga Y."/>
            <person name="Zwiers L.-H."/>
            <person name="Turgeon B."/>
            <person name="Goodwin S."/>
            <person name="Spatafora J."/>
            <person name="Crous P."/>
            <person name="Grigoriev I."/>
        </authorList>
    </citation>
    <scope>NUCLEOTIDE SEQUENCE</scope>
    <source>
        <strain evidence="1">CBS 125425</strain>
    </source>
</reference>
<keyword evidence="2" id="KW-1185">Reference proteome</keyword>
<gene>
    <name evidence="1" type="ORF">EJ04DRAFT_93859</name>
</gene>
<dbReference type="Proteomes" id="UP000799444">
    <property type="component" value="Unassembled WGS sequence"/>
</dbReference>
<comment type="caution">
    <text evidence="1">The sequence shown here is derived from an EMBL/GenBank/DDBJ whole genome shotgun (WGS) entry which is preliminary data.</text>
</comment>
<evidence type="ECO:0000313" key="2">
    <source>
        <dbReference type="Proteomes" id="UP000799444"/>
    </source>
</evidence>
<protein>
    <submittedName>
        <fullName evidence="1">Uncharacterized protein</fullName>
    </submittedName>
</protein>